<reference evidence="2 3" key="1">
    <citation type="journal article" date="2017" name="Gigascience">
        <title>Draft genome of the honey bee ectoparasitic mite, Tropilaelaps mercedesae, is shaped by the parasitic life history.</title>
        <authorList>
            <person name="Dong X."/>
            <person name="Armstrong S.D."/>
            <person name="Xia D."/>
            <person name="Makepeace B.L."/>
            <person name="Darby A.C."/>
            <person name="Kadowaki T."/>
        </authorList>
    </citation>
    <scope>NUCLEOTIDE SEQUENCE [LARGE SCALE GENOMIC DNA]</scope>
    <source>
        <strain evidence="2">Wuxi-XJTLU</strain>
    </source>
</reference>
<feature type="region of interest" description="Disordered" evidence="1">
    <location>
        <begin position="134"/>
        <end position="155"/>
    </location>
</feature>
<keyword evidence="3" id="KW-1185">Reference proteome</keyword>
<comment type="caution">
    <text evidence="2">The sequence shown here is derived from an EMBL/GenBank/DDBJ whole genome shotgun (WGS) entry which is preliminary data.</text>
</comment>
<proteinExistence type="predicted"/>
<sequence>MRSECMANHLGPYKRTQSWGSHTSCWNATVTLDGPIVDSASGVADTILTAIQTWQLKCNHAKPLNSPYPPLRLCSYPGANVFIAAQQFHQILCKRQNTEAKDSYKLANVTDAATVREWTETYLSPEVSRMEEMQHSAKAMVSRNSWPHKPLHDEL</sequence>
<evidence type="ECO:0000256" key="1">
    <source>
        <dbReference type="SAM" id="MobiDB-lite"/>
    </source>
</evidence>
<dbReference type="OrthoDB" id="10023921at2759"/>
<dbReference type="EMBL" id="MNPL01003654">
    <property type="protein sequence ID" value="OQR77346.1"/>
    <property type="molecule type" value="Genomic_DNA"/>
</dbReference>
<evidence type="ECO:0000313" key="2">
    <source>
        <dbReference type="EMBL" id="OQR77346.1"/>
    </source>
</evidence>
<accession>A0A1V9XV12</accession>
<evidence type="ECO:0000313" key="3">
    <source>
        <dbReference type="Proteomes" id="UP000192247"/>
    </source>
</evidence>
<dbReference type="AlphaFoldDB" id="A0A1V9XV12"/>
<dbReference type="InParanoid" id="A0A1V9XV12"/>
<dbReference type="Proteomes" id="UP000192247">
    <property type="component" value="Unassembled WGS sequence"/>
</dbReference>
<name>A0A1V9XV12_9ACAR</name>
<protein>
    <submittedName>
        <fullName evidence="2">Hexosaminidase D-like</fullName>
    </submittedName>
</protein>
<organism evidence="2 3">
    <name type="scientific">Tropilaelaps mercedesae</name>
    <dbReference type="NCBI Taxonomy" id="418985"/>
    <lineage>
        <taxon>Eukaryota</taxon>
        <taxon>Metazoa</taxon>
        <taxon>Ecdysozoa</taxon>
        <taxon>Arthropoda</taxon>
        <taxon>Chelicerata</taxon>
        <taxon>Arachnida</taxon>
        <taxon>Acari</taxon>
        <taxon>Parasitiformes</taxon>
        <taxon>Mesostigmata</taxon>
        <taxon>Gamasina</taxon>
        <taxon>Dermanyssoidea</taxon>
        <taxon>Laelapidae</taxon>
        <taxon>Tropilaelaps</taxon>
    </lineage>
</organism>
<gene>
    <name evidence="2" type="ORF">BIW11_00456</name>
</gene>